<organism evidence="1 2">
    <name type="scientific">Endozoicomonas montiporae</name>
    <dbReference type="NCBI Taxonomy" id="1027273"/>
    <lineage>
        <taxon>Bacteria</taxon>
        <taxon>Pseudomonadati</taxon>
        <taxon>Pseudomonadota</taxon>
        <taxon>Gammaproteobacteria</taxon>
        <taxon>Oceanospirillales</taxon>
        <taxon>Endozoicomonadaceae</taxon>
        <taxon>Endozoicomonas</taxon>
    </lineage>
</organism>
<dbReference type="Proteomes" id="UP000028006">
    <property type="component" value="Unassembled WGS sequence"/>
</dbReference>
<name>A0A081NBT2_9GAMM</name>
<gene>
    <name evidence="1" type="ORF">GZ77_05185</name>
</gene>
<protein>
    <submittedName>
        <fullName evidence="1">Uncharacterized protein</fullName>
    </submittedName>
</protein>
<sequence>MCMEKIRGVLEQSLTLYTGCPLILMPSKLGKFRDDFAGTQQRVEQVLIPSKSGKFRNLQGEYVS</sequence>
<reference evidence="1 2" key="1">
    <citation type="submission" date="2014-06" db="EMBL/GenBank/DDBJ databases">
        <title>Whole Genome Sequences of Three Symbiotic Endozoicomonas Bacteria.</title>
        <authorList>
            <person name="Neave M.J."/>
            <person name="Apprill A."/>
            <person name="Voolstra C.R."/>
        </authorList>
    </citation>
    <scope>NUCLEOTIDE SEQUENCE [LARGE SCALE GENOMIC DNA]</scope>
    <source>
        <strain evidence="1 2">LMG 24815</strain>
    </source>
</reference>
<comment type="caution">
    <text evidence="1">The sequence shown here is derived from an EMBL/GenBank/DDBJ whole genome shotgun (WGS) entry which is preliminary data.</text>
</comment>
<dbReference type="EMBL" id="JOKG01000001">
    <property type="protein sequence ID" value="KEQ15905.1"/>
    <property type="molecule type" value="Genomic_DNA"/>
</dbReference>
<keyword evidence="2" id="KW-1185">Reference proteome</keyword>
<dbReference type="AlphaFoldDB" id="A0A081NBT2"/>
<evidence type="ECO:0000313" key="1">
    <source>
        <dbReference type="EMBL" id="KEQ15905.1"/>
    </source>
</evidence>
<evidence type="ECO:0000313" key="2">
    <source>
        <dbReference type="Proteomes" id="UP000028006"/>
    </source>
</evidence>
<accession>A0A081NBT2</accession>
<proteinExistence type="predicted"/>